<name>A0A0D2IY65_9BACT</name>
<feature type="chain" id="PRO_5002244529" description="GOLD domain-containing protein" evidence="1">
    <location>
        <begin position="31"/>
        <end position="805"/>
    </location>
</feature>
<dbReference type="Proteomes" id="UP000032233">
    <property type="component" value="Unassembled WGS sequence"/>
</dbReference>
<evidence type="ECO:0000313" key="4">
    <source>
        <dbReference type="Proteomes" id="UP000032233"/>
    </source>
</evidence>
<dbReference type="RefSeq" id="WP_044352612.1">
    <property type="nucleotide sequence ID" value="NZ_AZAC01000078.1"/>
</dbReference>
<organism evidence="3 4">
    <name type="scientific">Dethiosulfatarculus sandiegensis</name>
    <dbReference type="NCBI Taxonomy" id="1429043"/>
    <lineage>
        <taxon>Bacteria</taxon>
        <taxon>Pseudomonadati</taxon>
        <taxon>Thermodesulfobacteriota</taxon>
        <taxon>Desulfarculia</taxon>
        <taxon>Desulfarculales</taxon>
        <taxon>Desulfarculaceae</taxon>
        <taxon>Dethiosulfatarculus</taxon>
    </lineage>
</organism>
<evidence type="ECO:0000313" key="3">
    <source>
        <dbReference type="EMBL" id="KIX10969.1"/>
    </source>
</evidence>
<dbReference type="PROSITE" id="PS50866">
    <property type="entry name" value="GOLD"/>
    <property type="match status" value="1"/>
</dbReference>
<dbReference type="AlphaFoldDB" id="A0A0D2IY65"/>
<sequence>MRRPHQPALIKILFSTLVCFLLAWALPSQAEVFEYNSGRAEADGRKTRLKLIFTGKQVSGSMTADPVCKVGMRLTKTQIEFKGTLSGSWEKSGSSITAQWKGGDYGCTGGLMKNYPTKGNLTIVVRPNTDFGGTGLEVYLKRQGLSRYGYVFKPLGKVYKASASSPFSGGQAASSTGFTLIAPKQDNTSLGAPAASFKMPSDLAVSKPSRTIALSVGESQTLSLTKNGQWFARIPGKPTPLRITSWRKLSLSGHYASPGILKSRTTGNGVTVTGLKAGAGTVVLSYSINVTLEDGSNEDNHRIDLQYLVLVGKEALAAYQGKKKPETLAAPNAPPADIPMVKIKGRALRRGSKAPVGQADIYLAPQWTQKICNSRADGTFNCTFNDLRSGRYEIMIQKRERRTDLGPAETVNRDLWPVKTYLFDLDPALAKAGVIDLGIIWMDRIGILSANGGERSPEVLAAQTGQVSPKQNADQLWQQGKLLINQGKTDEGLSLLKQSLKLQASPQRNRELKAIEKKLAAKTDKNQVAEGEGEWLLVKVLGRKLKPGKHQCYKDVVSGGEGSVVFTVHNLCTKPKSKFVASQTWTRPPARLLPEQKAHVEIAATRLAQEKSLFQNGGITVYLEPVRISCGYTTGGSLGSVRVRSKVKESSARKKVQFKIPKPSKHGDQLTLNVCPKGWEQKYIYQYVAPGKPRPVVSLAPMPKPAPLPKQTEKDPLAGVWLDKQASGSWTFTQKGPGAYVFSFKNTYGIKVGGQARLSGKSLKFSFKVNGDTVRYEVKLAKDLKTVSGWSWYKGDKEKVFWKRK</sequence>
<dbReference type="EMBL" id="AZAC01000078">
    <property type="protein sequence ID" value="KIX10969.1"/>
    <property type="molecule type" value="Genomic_DNA"/>
</dbReference>
<comment type="caution">
    <text evidence="3">The sequence shown here is derived from an EMBL/GenBank/DDBJ whole genome shotgun (WGS) entry which is preliminary data.</text>
</comment>
<keyword evidence="4" id="KW-1185">Reference proteome</keyword>
<accession>A0A0D2IY65</accession>
<protein>
    <recommendedName>
        <fullName evidence="2">GOLD domain-containing protein</fullName>
    </recommendedName>
</protein>
<dbReference type="InterPro" id="IPR009038">
    <property type="entry name" value="GOLD_dom"/>
</dbReference>
<reference evidence="3 4" key="1">
    <citation type="submission" date="2013-11" db="EMBL/GenBank/DDBJ databases">
        <title>Metagenomic analysis of a methanogenic consortium involved in long chain n-alkane degradation.</title>
        <authorList>
            <person name="Davidova I.A."/>
            <person name="Callaghan A.V."/>
            <person name="Wawrik B."/>
            <person name="Pruitt S."/>
            <person name="Marks C."/>
            <person name="Duncan K.E."/>
            <person name="Suflita J.M."/>
        </authorList>
    </citation>
    <scope>NUCLEOTIDE SEQUENCE [LARGE SCALE GENOMIC DNA]</scope>
    <source>
        <strain evidence="3 4">SPR</strain>
    </source>
</reference>
<feature type="domain" description="GOLD" evidence="2">
    <location>
        <begin position="640"/>
        <end position="780"/>
    </location>
</feature>
<keyword evidence="1" id="KW-0732">Signal</keyword>
<evidence type="ECO:0000256" key="1">
    <source>
        <dbReference type="SAM" id="SignalP"/>
    </source>
</evidence>
<feature type="signal peptide" evidence="1">
    <location>
        <begin position="1"/>
        <end position="30"/>
    </location>
</feature>
<evidence type="ECO:0000259" key="2">
    <source>
        <dbReference type="PROSITE" id="PS50866"/>
    </source>
</evidence>
<dbReference type="InParanoid" id="A0A0D2IY65"/>
<proteinExistence type="predicted"/>
<gene>
    <name evidence="3" type="ORF">X474_26635</name>
</gene>